<dbReference type="SUPFAM" id="SSF54060">
    <property type="entry name" value="His-Me finger endonucleases"/>
    <property type="match status" value="1"/>
</dbReference>
<keyword evidence="3" id="KW-0540">Nuclease</keyword>
<gene>
    <name evidence="3" type="ORF">A54_50</name>
</gene>
<evidence type="ECO:0000259" key="2">
    <source>
        <dbReference type="SMART" id="SM00507"/>
    </source>
</evidence>
<evidence type="ECO:0000256" key="1">
    <source>
        <dbReference type="SAM" id="MobiDB-lite"/>
    </source>
</evidence>
<dbReference type="EMBL" id="OP744025">
    <property type="protein sequence ID" value="UZZ64290.1"/>
    <property type="molecule type" value="Genomic_DNA"/>
</dbReference>
<dbReference type="Proteomes" id="UP001236076">
    <property type="component" value="Segment"/>
</dbReference>
<keyword evidence="4" id="KW-1185">Reference proteome</keyword>
<feature type="domain" description="HNH nuclease" evidence="2">
    <location>
        <begin position="50"/>
        <end position="98"/>
    </location>
</feature>
<organism evidence="3 4">
    <name type="scientific">Escherichia phage A5-4</name>
    <dbReference type="NCBI Taxonomy" id="2996162"/>
    <lineage>
        <taxon>Viruses</taxon>
        <taxon>Duplodnaviria</taxon>
        <taxon>Heunggongvirae</taxon>
        <taxon>Uroviricota</taxon>
        <taxon>Caudoviricetes</taxon>
        <taxon>Vequintavirinae</taxon>
    </lineage>
</organism>
<dbReference type="InterPro" id="IPR003615">
    <property type="entry name" value="HNH_nuc"/>
</dbReference>
<dbReference type="Pfam" id="PF13392">
    <property type="entry name" value="HNH_3"/>
    <property type="match status" value="1"/>
</dbReference>
<evidence type="ECO:0000313" key="3">
    <source>
        <dbReference type="EMBL" id="UZZ64290.1"/>
    </source>
</evidence>
<accession>A0AAE9TKX8</accession>
<reference evidence="3 4" key="1">
    <citation type="submission" date="2022-10" db="EMBL/GenBank/DDBJ databases">
        <authorList>
            <person name="Cortes-Martin A."/>
            <person name="Buttimer C.T.H."/>
            <person name="Hill C."/>
        </authorList>
    </citation>
    <scope>NUCLEOTIDE SEQUENCE [LARGE SCALE GENOMIC DNA]</scope>
</reference>
<dbReference type="SMART" id="SM00507">
    <property type="entry name" value="HNHc"/>
    <property type="match status" value="1"/>
</dbReference>
<dbReference type="GO" id="GO:0004519">
    <property type="term" value="F:endonuclease activity"/>
    <property type="evidence" value="ECO:0007669"/>
    <property type="project" value="UniProtKB-KW"/>
</dbReference>
<evidence type="ECO:0000313" key="4">
    <source>
        <dbReference type="Proteomes" id="UP001236076"/>
    </source>
</evidence>
<dbReference type="InterPro" id="IPR044925">
    <property type="entry name" value="His-Me_finger_sf"/>
</dbReference>
<proteinExistence type="predicted"/>
<keyword evidence="3" id="KW-0255">Endonuclease</keyword>
<keyword evidence="3" id="KW-0378">Hydrolase</keyword>
<feature type="region of interest" description="Disordered" evidence="1">
    <location>
        <begin position="95"/>
        <end position="115"/>
    </location>
</feature>
<protein>
    <submittedName>
        <fullName evidence="3">HNH homing endonuclease</fullName>
    </submittedName>
</protein>
<dbReference type="Gene3D" id="3.90.75.20">
    <property type="match status" value="1"/>
</dbReference>
<name>A0AAE9TKX8_9CAUD</name>
<sequence>MMDFIKEGFSFDPLAKFLLRRNGREVGNVVKNHKGYDKDYVRVTWSRERKRKSAYAHRIIWELHYGKIPDGYCIDHINGDGLDNRIENLRLATKSQNGQNRKNNKNKKDGLPKGVVMNHGKYTGRVYVNGKRLQKISSDLDEIVNWLENKRKENHGVFMNNGEQ</sequence>